<dbReference type="EMBL" id="JAINUF010000001">
    <property type="protein sequence ID" value="KAJ8383024.1"/>
    <property type="molecule type" value="Genomic_DNA"/>
</dbReference>
<keyword evidence="2" id="KW-1185">Reference proteome</keyword>
<proteinExistence type="predicted"/>
<sequence>MGVELTPLSSAQIKQGLLTEMIMCPYKGLLPLQIFQRNNRFLLLGIYTDGLRFSERRSLWSVVASRQCGAGRGRAWRSDTGEKCRKGLQVFDTQSPGATSASDASHLRGL</sequence>
<evidence type="ECO:0000313" key="1">
    <source>
        <dbReference type="EMBL" id="KAJ8383024.1"/>
    </source>
</evidence>
<dbReference type="AlphaFoldDB" id="A0A9Q1JHI9"/>
<name>A0A9Q1JHI9_SYNKA</name>
<organism evidence="1 2">
    <name type="scientific">Synaphobranchus kaupii</name>
    <name type="common">Kaup's arrowtooth eel</name>
    <dbReference type="NCBI Taxonomy" id="118154"/>
    <lineage>
        <taxon>Eukaryota</taxon>
        <taxon>Metazoa</taxon>
        <taxon>Chordata</taxon>
        <taxon>Craniata</taxon>
        <taxon>Vertebrata</taxon>
        <taxon>Euteleostomi</taxon>
        <taxon>Actinopterygii</taxon>
        <taxon>Neopterygii</taxon>
        <taxon>Teleostei</taxon>
        <taxon>Anguilliformes</taxon>
        <taxon>Synaphobranchidae</taxon>
        <taxon>Synaphobranchus</taxon>
    </lineage>
</organism>
<comment type="caution">
    <text evidence="1">The sequence shown here is derived from an EMBL/GenBank/DDBJ whole genome shotgun (WGS) entry which is preliminary data.</text>
</comment>
<dbReference type="Proteomes" id="UP001152622">
    <property type="component" value="Chromosome 1"/>
</dbReference>
<protein>
    <submittedName>
        <fullName evidence="1">Uncharacterized protein</fullName>
    </submittedName>
</protein>
<evidence type="ECO:0000313" key="2">
    <source>
        <dbReference type="Proteomes" id="UP001152622"/>
    </source>
</evidence>
<gene>
    <name evidence="1" type="ORF">SKAU_G00038020</name>
</gene>
<accession>A0A9Q1JHI9</accession>
<reference evidence="1" key="1">
    <citation type="journal article" date="2023" name="Science">
        <title>Genome structures resolve the early diversification of teleost fishes.</title>
        <authorList>
            <person name="Parey E."/>
            <person name="Louis A."/>
            <person name="Montfort J."/>
            <person name="Bouchez O."/>
            <person name="Roques C."/>
            <person name="Iampietro C."/>
            <person name="Lluch J."/>
            <person name="Castinel A."/>
            <person name="Donnadieu C."/>
            <person name="Desvignes T."/>
            <person name="Floi Bucao C."/>
            <person name="Jouanno E."/>
            <person name="Wen M."/>
            <person name="Mejri S."/>
            <person name="Dirks R."/>
            <person name="Jansen H."/>
            <person name="Henkel C."/>
            <person name="Chen W.J."/>
            <person name="Zahm M."/>
            <person name="Cabau C."/>
            <person name="Klopp C."/>
            <person name="Thompson A.W."/>
            <person name="Robinson-Rechavi M."/>
            <person name="Braasch I."/>
            <person name="Lecointre G."/>
            <person name="Bobe J."/>
            <person name="Postlethwait J.H."/>
            <person name="Berthelot C."/>
            <person name="Roest Crollius H."/>
            <person name="Guiguen Y."/>
        </authorList>
    </citation>
    <scope>NUCLEOTIDE SEQUENCE</scope>
    <source>
        <strain evidence="1">WJC10195</strain>
    </source>
</reference>